<dbReference type="Proteomes" id="UP001165064">
    <property type="component" value="Unassembled WGS sequence"/>
</dbReference>
<evidence type="ECO:0000313" key="2">
    <source>
        <dbReference type="Proteomes" id="UP001165064"/>
    </source>
</evidence>
<accession>A0ACB5STL7</accession>
<comment type="caution">
    <text evidence="1">The sequence shown here is derived from an EMBL/GenBank/DDBJ whole genome shotgun (WGS) entry which is preliminary data.</text>
</comment>
<gene>
    <name evidence="1" type="ORF">Amon02_000086300</name>
</gene>
<dbReference type="EMBL" id="BSXS01000353">
    <property type="protein sequence ID" value="GME72137.1"/>
    <property type="molecule type" value="Genomic_DNA"/>
</dbReference>
<proteinExistence type="predicted"/>
<protein>
    <submittedName>
        <fullName evidence="1">Unnamed protein product</fullName>
    </submittedName>
</protein>
<sequence length="102" mass="12313">MDKRQFERCVEMSLLHALNKKTYVDISNLDTKQIRLQIKKRIYLKNRDALEEIPDESERKSKLHDAYERLQEDYIRILEKVKFSNKRPLEDDEDSSSAKKQK</sequence>
<keyword evidence="2" id="KW-1185">Reference proteome</keyword>
<evidence type="ECO:0000313" key="1">
    <source>
        <dbReference type="EMBL" id="GME72137.1"/>
    </source>
</evidence>
<reference evidence="1" key="1">
    <citation type="submission" date="2023-04" db="EMBL/GenBank/DDBJ databases">
        <title>Ambrosiozyma monospora NBRC 10751.</title>
        <authorList>
            <person name="Ichikawa N."/>
            <person name="Sato H."/>
            <person name="Tonouchi N."/>
        </authorList>
    </citation>
    <scope>NUCLEOTIDE SEQUENCE</scope>
    <source>
        <strain evidence="1">NBRC 10751</strain>
    </source>
</reference>
<name>A0ACB5STL7_AMBMO</name>
<organism evidence="1 2">
    <name type="scientific">Ambrosiozyma monospora</name>
    <name type="common">Yeast</name>
    <name type="synonym">Endomycopsis monosporus</name>
    <dbReference type="NCBI Taxonomy" id="43982"/>
    <lineage>
        <taxon>Eukaryota</taxon>
        <taxon>Fungi</taxon>
        <taxon>Dikarya</taxon>
        <taxon>Ascomycota</taxon>
        <taxon>Saccharomycotina</taxon>
        <taxon>Pichiomycetes</taxon>
        <taxon>Pichiales</taxon>
        <taxon>Pichiaceae</taxon>
        <taxon>Ambrosiozyma</taxon>
    </lineage>
</organism>